<keyword evidence="2" id="KW-1185">Reference proteome</keyword>
<name>A0ABQ3LRX7_9SPHN</name>
<accession>A0ABQ3LRX7</accession>
<evidence type="ECO:0000313" key="2">
    <source>
        <dbReference type="Proteomes" id="UP000652430"/>
    </source>
</evidence>
<dbReference type="Pfam" id="PF20043">
    <property type="entry name" value="DUF6445"/>
    <property type="match status" value="1"/>
</dbReference>
<dbReference type="InterPro" id="IPR045617">
    <property type="entry name" value="DUF6445"/>
</dbReference>
<proteinExistence type="predicted"/>
<comment type="caution">
    <text evidence="1">The sequence shown here is derived from an EMBL/GenBank/DDBJ whole genome shotgun (WGS) entry which is preliminary data.</text>
</comment>
<dbReference type="EMBL" id="BNAQ01000006">
    <property type="protein sequence ID" value="GHH23675.1"/>
    <property type="molecule type" value="Genomic_DNA"/>
</dbReference>
<dbReference type="Proteomes" id="UP000652430">
    <property type="component" value="Unassembled WGS sequence"/>
</dbReference>
<organism evidence="1 2">
    <name type="scientific">Sphingomonas glacialis</name>
    <dbReference type="NCBI Taxonomy" id="658225"/>
    <lineage>
        <taxon>Bacteria</taxon>
        <taxon>Pseudomonadati</taxon>
        <taxon>Pseudomonadota</taxon>
        <taxon>Alphaproteobacteria</taxon>
        <taxon>Sphingomonadales</taxon>
        <taxon>Sphingomonadaceae</taxon>
        <taxon>Sphingomonas</taxon>
    </lineage>
</organism>
<evidence type="ECO:0000313" key="1">
    <source>
        <dbReference type="EMBL" id="GHH23675.1"/>
    </source>
</evidence>
<sequence>MSEPTITVHRVGREAQPVVVIDRFSADPDALRAAAIAASFGPAAQHYPGIRAALPPAYVPTHLAVLASVLGPVLGRGGAVDLIDASFSIVTTPPAALDIRQRLPHCDAFGADRIALVHYLAPHHADGTAFFRHRSTGFETIDDERAPIFFGQLEAELRHGGVPPARYVTGDTPLFERTLEIEARYNRALVYPSYLLHSGAIAPDALLSGDPADGRLTVTAFLSVG</sequence>
<protein>
    <submittedName>
        <fullName evidence="1">Uncharacterized protein</fullName>
    </submittedName>
</protein>
<reference evidence="2" key="1">
    <citation type="journal article" date="2019" name="Int. J. Syst. Evol. Microbiol.">
        <title>The Global Catalogue of Microorganisms (GCM) 10K type strain sequencing project: providing services to taxonomists for standard genome sequencing and annotation.</title>
        <authorList>
            <consortium name="The Broad Institute Genomics Platform"/>
            <consortium name="The Broad Institute Genome Sequencing Center for Infectious Disease"/>
            <person name="Wu L."/>
            <person name="Ma J."/>
        </authorList>
    </citation>
    <scope>NUCLEOTIDE SEQUENCE [LARGE SCALE GENOMIC DNA]</scope>
    <source>
        <strain evidence="2">CGMCC 1.8957</strain>
    </source>
</reference>
<dbReference type="RefSeq" id="WP_229839480.1">
    <property type="nucleotide sequence ID" value="NZ_BNAQ01000006.1"/>
</dbReference>
<gene>
    <name evidence="1" type="ORF">GCM10008023_34910</name>
</gene>